<dbReference type="OrthoDB" id="10478493at2759"/>
<dbReference type="EMBL" id="FN649733">
    <property type="protein sequence ID" value="CBN79346.1"/>
    <property type="molecule type" value="Genomic_DNA"/>
</dbReference>
<dbReference type="InParanoid" id="D8LHR4"/>
<feature type="compositionally biased region" description="Low complexity" evidence="1">
    <location>
        <begin position="247"/>
        <end position="257"/>
    </location>
</feature>
<dbReference type="AlphaFoldDB" id="D8LHR4"/>
<proteinExistence type="predicted"/>
<evidence type="ECO:0000313" key="2">
    <source>
        <dbReference type="EMBL" id="CBN79346.1"/>
    </source>
</evidence>
<sequence>MEKVVPGAREENRQGVGSRGYVRARALCFQPEEQKEREVEDQIICQQQHENKRFFGCSVKTAHCDGQQQQRKGGAAPLLRNNSSVSSTMSEPVDIPGARSTSSSVESGGGAGADEEGWVSLWNTYTRLFPGTFTGCSPPGSAPPLDSPLYAASPPPPPPMNAYPSRRNKASGMAGTPDVRGGGLLPAARASDGYPLPPVTPESSSGSRLPTTATVRRRPRYQRRPSTVAVPTSPGGGGGGGDASRPGGNDSAAADAATGGGCARTDPGPSRPASSTPRPDGRSSCRRYQQPGEEEVVGHGDEMLLDDDDDGDDDVGVPPRGCSWGQLSRMPLEEAGRKLGTFSAKGFSTGGGGGGGGGDGRGYLDVSDCEEGGGGGGCAAGSFEDDLGDNSDADLELSEGLMFDLEM</sequence>
<organism evidence="2 3">
    <name type="scientific">Ectocarpus siliculosus</name>
    <name type="common">Brown alga</name>
    <name type="synonym">Conferva siliculosa</name>
    <dbReference type="NCBI Taxonomy" id="2880"/>
    <lineage>
        <taxon>Eukaryota</taxon>
        <taxon>Sar</taxon>
        <taxon>Stramenopiles</taxon>
        <taxon>Ochrophyta</taxon>
        <taxon>PX clade</taxon>
        <taxon>Phaeophyceae</taxon>
        <taxon>Ectocarpales</taxon>
        <taxon>Ectocarpaceae</taxon>
        <taxon>Ectocarpus</taxon>
    </lineage>
</organism>
<keyword evidence="3" id="KW-1185">Reference proteome</keyword>
<evidence type="ECO:0000313" key="3">
    <source>
        <dbReference type="Proteomes" id="UP000002630"/>
    </source>
</evidence>
<feature type="compositionally biased region" description="Acidic residues" evidence="1">
    <location>
        <begin position="303"/>
        <end position="315"/>
    </location>
</feature>
<reference evidence="2 3" key="1">
    <citation type="journal article" date="2010" name="Nature">
        <title>The Ectocarpus genome and the independent evolution of multicellularity in brown algae.</title>
        <authorList>
            <person name="Cock J.M."/>
            <person name="Sterck L."/>
            <person name="Rouze P."/>
            <person name="Scornet D."/>
            <person name="Allen A.E."/>
            <person name="Amoutzias G."/>
            <person name="Anthouard V."/>
            <person name="Artiguenave F."/>
            <person name="Aury J.M."/>
            <person name="Badger J.H."/>
            <person name="Beszteri B."/>
            <person name="Billiau K."/>
            <person name="Bonnet E."/>
            <person name="Bothwell J.H."/>
            <person name="Bowler C."/>
            <person name="Boyen C."/>
            <person name="Brownlee C."/>
            <person name="Carrano C.J."/>
            <person name="Charrier B."/>
            <person name="Cho G.Y."/>
            <person name="Coelho S.M."/>
            <person name="Collen J."/>
            <person name="Corre E."/>
            <person name="Da Silva C."/>
            <person name="Delage L."/>
            <person name="Delaroque N."/>
            <person name="Dittami S.M."/>
            <person name="Doulbeau S."/>
            <person name="Elias M."/>
            <person name="Farnham G."/>
            <person name="Gachon C.M."/>
            <person name="Gschloessl B."/>
            <person name="Heesch S."/>
            <person name="Jabbari K."/>
            <person name="Jubin C."/>
            <person name="Kawai H."/>
            <person name="Kimura K."/>
            <person name="Kloareg B."/>
            <person name="Kupper F.C."/>
            <person name="Lang D."/>
            <person name="Le Bail A."/>
            <person name="Leblanc C."/>
            <person name="Lerouge P."/>
            <person name="Lohr M."/>
            <person name="Lopez P.J."/>
            <person name="Martens C."/>
            <person name="Maumus F."/>
            <person name="Michel G."/>
            <person name="Miranda-Saavedra D."/>
            <person name="Morales J."/>
            <person name="Moreau H."/>
            <person name="Motomura T."/>
            <person name="Nagasato C."/>
            <person name="Napoli C.A."/>
            <person name="Nelson D.R."/>
            <person name="Nyvall-Collen P."/>
            <person name="Peters A.F."/>
            <person name="Pommier C."/>
            <person name="Potin P."/>
            <person name="Poulain J."/>
            <person name="Quesneville H."/>
            <person name="Read B."/>
            <person name="Rensing S.A."/>
            <person name="Ritter A."/>
            <person name="Rousvoal S."/>
            <person name="Samanta M."/>
            <person name="Samson G."/>
            <person name="Schroeder D.C."/>
            <person name="Segurens B."/>
            <person name="Strittmatter M."/>
            <person name="Tonon T."/>
            <person name="Tregear J.W."/>
            <person name="Valentin K."/>
            <person name="von Dassow P."/>
            <person name="Yamagishi T."/>
            <person name="Van de Peer Y."/>
            <person name="Wincker P."/>
        </authorList>
    </citation>
    <scope>NUCLEOTIDE SEQUENCE [LARGE SCALE GENOMIC DNA]</scope>
    <source>
        <strain evidence="3">Ec32 / CCAP1310/4</strain>
    </source>
</reference>
<dbReference type="Proteomes" id="UP000002630">
    <property type="component" value="Linkage Group LG08"/>
</dbReference>
<feature type="region of interest" description="Disordered" evidence="1">
    <location>
        <begin position="68"/>
        <end position="115"/>
    </location>
</feature>
<name>D8LHR4_ECTSI</name>
<evidence type="ECO:0000256" key="1">
    <source>
        <dbReference type="SAM" id="MobiDB-lite"/>
    </source>
</evidence>
<protein>
    <submittedName>
        <fullName evidence="2">Uncharacterized protein</fullName>
    </submittedName>
</protein>
<accession>D8LHR4</accession>
<feature type="compositionally biased region" description="Polar residues" evidence="1">
    <location>
        <begin position="80"/>
        <end position="90"/>
    </location>
</feature>
<feature type="compositionally biased region" description="Low complexity" evidence="1">
    <location>
        <begin position="97"/>
        <end position="106"/>
    </location>
</feature>
<dbReference type="EMBL" id="FN648373">
    <property type="protein sequence ID" value="CBN79346.1"/>
    <property type="molecule type" value="Genomic_DNA"/>
</dbReference>
<feature type="compositionally biased region" description="Polar residues" evidence="1">
    <location>
        <begin position="201"/>
        <end position="214"/>
    </location>
</feature>
<gene>
    <name evidence="2" type="ORF">Esi_0198_0047</name>
</gene>
<feature type="region of interest" description="Disordered" evidence="1">
    <location>
        <begin position="139"/>
        <end position="329"/>
    </location>
</feature>